<feature type="non-terminal residue" evidence="1">
    <location>
        <position position="30"/>
    </location>
</feature>
<organism evidence="1">
    <name type="scientific">marine metagenome</name>
    <dbReference type="NCBI Taxonomy" id="408172"/>
    <lineage>
        <taxon>unclassified sequences</taxon>
        <taxon>metagenomes</taxon>
        <taxon>ecological metagenomes</taxon>
    </lineage>
</organism>
<name>A0A383DQE1_9ZZZZ</name>
<protein>
    <submittedName>
        <fullName evidence="1">Uncharacterized protein</fullName>
    </submittedName>
</protein>
<dbReference type="AlphaFoldDB" id="A0A383DQE1"/>
<evidence type="ECO:0000313" key="1">
    <source>
        <dbReference type="EMBL" id="SVE46078.1"/>
    </source>
</evidence>
<reference evidence="1" key="1">
    <citation type="submission" date="2018-05" db="EMBL/GenBank/DDBJ databases">
        <authorList>
            <person name="Lanie J.A."/>
            <person name="Ng W.-L."/>
            <person name="Kazmierczak K.M."/>
            <person name="Andrzejewski T.M."/>
            <person name="Davidsen T.M."/>
            <person name="Wayne K.J."/>
            <person name="Tettelin H."/>
            <person name="Glass J.I."/>
            <person name="Rusch D."/>
            <person name="Podicherti R."/>
            <person name="Tsui H.-C.T."/>
            <person name="Winkler M.E."/>
        </authorList>
    </citation>
    <scope>NUCLEOTIDE SEQUENCE</scope>
</reference>
<feature type="non-terminal residue" evidence="1">
    <location>
        <position position="1"/>
    </location>
</feature>
<dbReference type="EMBL" id="UINC01218869">
    <property type="protein sequence ID" value="SVE46078.1"/>
    <property type="molecule type" value="Genomic_DNA"/>
</dbReference>
<gene>
    <name evidence="1" type="ORF">METZ01_LOCUS498932</name>
</gene>
<sequence length="30" mass="3308">IRPYAGPCGVARSIWHRVLGLLQLAKDFGI</sequence>
<accession>A0A383DQE1</accession>
<proteinExistence type="predicted"/>